<protein>
    <submittedName>
        <fullName evidence="2">P-loop containing nucleoside triphosphate hydrolase protein</fullName>
    </submittedName>
</protein>
<dbReference type="PANTHER" id="PTHR47691">
    <property type="entry name" value="REGULATOR-RELATED"/>
    <property type="match status" value="1"/>
</dbReference>
<evidence type="ECO:0000313" key="3">
    <source>
        <dbReference type="Proteomes" id="UP001218218"/>
    </source>
</evidence>
<comment type="caution">
    <text evidence="2">The sequence shown here is derived from an EMBL/GenBank/DDBJ whole genome shotgun (WGS) entry which is preliminary data.</text>
</comment>
<dbReference type="Gene3D" id="1.20.930.20">
    <property type="entry name" value="Adaptor protein Cbl, N-terminal domain"/>
    <property type="match status" value="1"/>
</dbReference>
<feature type="domain" description="Novel STAND NTPase 1" evidence="1">
    <location>
        <begin position="145"/>
        <end position="285"/>
    </location>
</feature>
<keyword evidence="3" id="KW-1185">Reference proteome</keyword>
<dbReference type="InterPro" id="IPR036537">
    <property type="entry name" value="Adaptor_Cbl_N_dom_sf"/>
</dbReference>
<dbReference type="Gene3D" id="3.40.50.300">
    <property type="entry name" value="P-loop containing nucleotide triphosphate hydrolases"/>
    <property type="match status" value="1"/>
</dbReference>
<gene>
    <name evidence="2" type="ORF">DFH08DRAFT_760253</name>
</gene>
<accession>A0AAD7E6S8</accession>
<name>A0AAD7E6S8_9AGAR</name>
<dbReference type="Proteomes" id="UP001218218">
    <property type="component" value="Unassembled WGS sequence"/>
</dbReference>
<proteinExistence type="predicted"/>
<dbReference type="InterPro" id="IPR059179">
    <property type="entry name" value="MLKL-like_MCAfunc"/>
</dbReference>
<feature type="non-terminal residue" evidence="2">
    <location>
        <position position="1"/>
    </location>
</feature>
<dbReference type="InterPro" id="IPR027417">
    <property type="entry name" value="P-loop_NTPase"/>
</dbReference>
<dbReference type="InterPro" id="IPR049052">
    <property type="entry name" value="nSTAND1"/>
</dbReference>
<sequence length="583" mass="65388">MEKTHDLLNAVIIAHTKSDTGGDLPVDVLNHMGKFSETLHKIHTFVEAQQNNSKIQRFFRQGEMNTLLKECKTGLQEGIDFFQIKSVNLTRDIEKLHKESEKRHQEVLDMIQAFSDTSSDRASTISGVYSCSYNSSNSISMLPSEPKIFHGRDPELSDILRLFHQNTPHIAILGAGGMGKTSLAQAVIHHPEITARYGLLRFFVACDSVTTGVQLAALIGAHLGLKSGKDLTQPVLDHFSRSLPTLLILDNFETPWEPRESRGDVEEFLSLLTDVKHLALMITMRGAERPAKVSWSRPFLQPLTPLEHDAALQTFHDIADGLDQGEVDKILSLADNMPLAINLLAHLVDSEGCSDVLARWEQEKTTLISAGHDRRSNLELSISLSLLSPRINTVPGTQELLSLLSILPDGLSDAELLQSRLPIPNILECKTALVRTALAYTDRQKRTKVLMPIREYVHKIQPPQDHLIRLLLQHFEELLELYTKYSGTQSNSGIRNRTASNYANIQHVILKGLQEGHPDLENSIYCLCYLNSFSLITGQGRLPAFMQIPRIFLQSCSARLEVYYITHLFASWDNYPISNPETL</sequence>
<keyword evidence="2" id="KW-0378">Hydrolase</keyword>
<dbReference type="PANTHER" id="PTHR47691:SF3">
    <property type="entry name" value="HTH-TYPE TRANSCRIPTIONAL REGULATOR RV0890C-RELATED"/>
    <property type="match status" value="1"/>
</dbReference>
<dbReference type="GO" id="GO:0016787">
    <property type="term" value="F:hydrolase activity"/>
    <property type="evidence" value="ECO:0007669"/>
    <property type="project" value="UniProtKB-KW"/>
</dbReference>
<organism evidence="2 3">
    <name type="scientific">Mycena albidolilacea</name>
    <dbReference type="NCBI Taxonomy" id="1033008"/>
    <lineage>
        <taxon>Eukaryota</taxon>
        <taxon>Fungi</taxon>
        <taxon>Dikarya</taxon>
        <taxon>Basidiomycota</taxon>
        <taxon>Agaricomycotina</taxon>
        <taxon>Agaricomycetes</taxon>
        <taxon>Agaricomycetidae</taxon>
        <taxon>Agaricales</taxon>
        <taxon>Marasmiineae</taxon>
        <taxon>Mycenaceae</taxon>
        <taxon>Mycena</taxon>
    </lineage>
</organism>
<reference evidence="2" key="1">
    <citation type="submission" date="2023-03" db="EMBL/GenBank/DDBJ databases">
        <title>Massive genome expansion in bonnet fungi (Mycena s.s.) driven by repeated elements and novel gene families across ecological guilds.</title>
        <authorList>
            <consortium name="Lawrence Berkeley National Laboratory"/>
            <person name="Harder C.B."/>
            <person name="Miyauchi S."/>
            <person name="Viragh M."/>
            <person name="Kuo A."/>
            <person name="Thoen E."/>
            <person name="Andreopoulos B."/>
            <person name="Lu D."/>
            <person name="Skrede I."/>
            <person name="Drula E."/>
            <person name="Henrissat B."/>
            <person name="Morin E."/>
            <person name="Kohler A."/>
            <person name="Barry K."/>
            <person name="LaButti K."/>
            <person name="Morin E."/>
            <person name="Salamov A."/>
            <person name="Lipzen A."/>
            <person name="Mereny Z."/>
            <person name="Hegedus B."/>
            <person name="Baldrian P."/>
            <person name="Stursova M."/>
            <person name="Weitz H."/>
            <person name="Taylor A."/>
            <person name="Grigoriev I.V."/>
            <person name="Nagy L.G."/>
            <person name="Martin F."/>
            <person name="Kauserud H."/>
        </authorList>
    </citation>
    <scope>NUCLEOTIDE SEQUENCE</scope>
    <source>
        <strain evidence="2">CBHHK002</strain>
    </source>
</reference>
<dbReference type="SUPFAM" id="SSF52540">
    <property type="entry name" value="P-loop containing nucleoside triphosphate hydrolases"/>
    <property type="match status" value="1"/>
</dbReference>
<dbReference type="GO" id="GO:0007166">
    <property type="term" value="P:cell surface receptor signaling pathway"/>
    <property type="evidence" value="ECO:0007669"/>
    <property type="project" value="InterPro"/>
</dbReference>
<dbReference type="CDD" id="cd21037">
    <property type="entry name" value="MLKL_NTD"/>
    <property type="match status" value="1"/>
</dbReference>
<dbReference type="EMBL" id="JARIHO010000140">
    <property type="protein sequence ID" value="KAJ7301232.1"/>
    <property type="molecule type" value="Genomic_DNA"/>
</dbReference>
<evidence type="ECO:0000313" key="2">
    <source>
        <dbReference type="EMBL" id="KAJ7301232.1"/>
    </source>
</evidence>
<evidence type="ECO:0000259" key="1">
    <source>
        <dbReference type="Pfam" id="PF20703"/>
    </source>
</evidence>
<dbReference type="AlphaFoldDB" id="A0AAD7E6S8"/>
<dbReference type="Pfam" id="PF20703">
    <property type="entry name" value="nSTAND1"/>
    <property type="match status" value="1"/>
</dbReference>